<dbReference type="AlphaFoldDB" id="A0A5Q0MCX9"/>
<dbReference type="Pfam" id="PF13091">
    <property type="entry name" value="PLDc_2"/>
    <property type="match status" value="1"/>
</dbReference>
<dbReference type="PROSITE" id="PS50035">
    <property type="entry name" value="PLD"/>
    <property type="match status" value="1"/>
</dbReference>
<evidence type="ECO:0000256" key="4">
    <source>
        <dbReference type="ARBA" id="ARBA00023098"/>
    </source>
</evidence>
<evidence type="ECO:0000313" key="7">
    <source>
        <dbReference type="Proteomes" id="UP000326780"/>
    </source>
</evidence>
<keyword evidence="2" id="KW-0677">Repeat</keyword>
<protein>
    <submittedName>
        <fullName evidence="6">Phospholipase</fullName>
    </submittedName>
</protein>
<dbReference type="SMART" id="SM00155">
    <property type="entry name" value="PLDc"/>
    <property type="match status" value="2"/>
</dbReference>
<dbReference type="InterPro" id="IPR001736">
    <property type="entry name" value="PLipase_D/transphosphatidylase"/>
</dbReference>
<dbReference type="InterPro" id="IPR015679">
    <property type="entry name" value="PLipase_D_fam"/>
</dbReference>
<evidence type="ECO:0000256" key="1">
    <source>
        <dbReference type="ARBA" id="ARBA00000798"/>
    </source>
</evidence>
<dbReference type="GO" id="GO:0004630">
    <property type="term" value="F:phospholipase D activity"/>
    <property type="evidence" value="ECO:0007669"/>
    <property type="project" value="UniProtKB-EC"/>
</dbReference>
<evidence type="ECO:0000256" key="3">
    <source>
        <dbReference type="ARBA" id="ARBA00022801"/>
    </source>
</evidence>
<dbReference type="PANTHER" id="PTHR18896:SF76">
    <property type="entry name" value="PHOSPHOLIPASE"/>
    <property type="match status" value="1"/>
</dbReference>
<evidence type="ECO:0000259" key="5">
    <source>
        <dbReference type="PROSITE" id="PS50035"/>
    </source>
</evidence>
<evidence type="ECO:0000256" key="2">
    <source>
        <dbReference type="ARBA" id="ARBA00022737"/>
    </source>
</evidence>
<dbReference type="EMBL" id="CP045644">
    <property type="protein sequence ID" value="QFZ87193.1"/>
    <property type="molecule type" value="Genomic_DNA"/>
</dbReference>
<dbReference type="PANTHER" id="PTHR18896">
    <property type="entry name" value="PHOSPHOLIPASE D"/>
    <property type="match status" value="1"/>
</dbReference>
<dbReference type="SUPFAM" id="SSF56024">
    <property type="entry name" value="Phospholipase D/nuclease"/>
    <property type="match status" value="2"/>
</dbReference>
<comment type="catalytic activity">
    <reaction evidence="1">
        <text>a 1,2-diacyl-sn-glycero-3-phosphocholine + H2O = a 1,2-diacyl-sn-glycero-3-phosphate + choline + H(+)</text>
        <dbReference type="Rhea" id="RHEA:14445"/>
        <dbReference type="ChEBI" id="CHEBI:15354"/>
        <dbReference type="ChEBI" id="CHEBI:15377"/>
        <dbReference type="ChEBI" id="CHEBI:15378"/>
        <dbReference type="ChEBI" id="CHEBI:57643"/>
        <dbReference type="ChEBI" id="CHEBI:58608"/>
        <dbReference type="EC" id="3.1.4.4"/>
    </reaction>
</comment>
<dbReference type="Gene3D" id="3.30.870.10">
    <property type="entry name" value="Endonuclease Chain A"/>
    <property type="match status" value="2"/>
</dbReference>
<keyword evidence="4" id="KW-0443">Lipid metabolism</keyword>
<reference evidence="6 7" key="1">
    <citation type="submission" date="2019-10" db="EMBL/GenBank/DDBJ databases">
        <title>Complete genome sequence of Variovorax paradoxus 5C-2.</title>
        <authorList>
            <person name="Gogoleva N.E."/>
            <person name="Balkin A.S."/>
        </authorList>
    </citation>
    <scope>NUCLEOTIDE SEQUENCE [LARGE SCALE GENOMIC DNA]</scope>
    <source>
        <strain evidence="6 7">5C-2</strain>
    </source>
</reference>
<dbReference type="Proteomes" id="UP000326780">
    <property type="component" value="Chromosome"/>
</dbReference>
<proteinExistence type="predicted"/>
<evidence type="ECO:0000313" key="6">
    <source>
        <dbReference type="EMBL" id="QFZ87193.1"/>
    </source>
</evidence>
<sequence>MSDLIQLLKAVQKPETSHIDMVKCRAKGTLQWFLEYDHKTHPIHDNNQLQFFMGGEEGFAALEKDIRRATRSIELVLWGFDPGMALTRSRTTWPHGTPYGELLVEKARQGVKVRLLLWYVSPVINIPAGNVPDFPSNWSPVSLSSKTDVTWPDGPLNNSARTHPAWVLTNRANFCKQWWKDALSGAFENLEVRLRRGHPVDINANLNKYLPDSRRDLTESASMTVVGTHHQKPVLIDYEAAPAGQRRNVCAYVMGLNSVTEYWDTVRHGFNDPMRELSADGPGYTYSDSDRRWHRKPYRDYAIRVEGEALYSINQNFVEGWDSADGVALMPGAVGPVGVLGKVVRRNGTGLFGGPTLAQQRQSIQRKDIPVPAGARCRVQVQRTQPEAQDATILKGYTLASANAVNYIFVENQYFQLAEWPRMLKDIRKRYRKEMHAAGCGPSDIAPLYLFVVIPQPERGQMVPRTYDTVGGLGAGAQMGTYDAKVRGERQRRQAGEGAQGGSVGASVDAVPVDAKAQLDDLGIKTVVAMLMTWDANNEARHIRIRARDNDAQAKAAAQQAEQNAKAGVNAGLPDDVDPQNLTECTITPGRYREIYIHSKLMFVDDVYTTLGSANLNARSMAADSELNLCTEEWAFTKAARKRVWGNLAGEDLNGGECTREQTADTFEKWKNRMLYNQYNRTGGKAPVENSFIHPFEDSRDAPVIKLA</sequence>
<organism evidence="6 7">
    <name type="scientific">Variovorax paradoxus</name>
    <dbReference type="NCBI Taxonomy" id="34073"/>
    <lineage>
        <taxon>Bacteria</taxon>
        <taxon>Pseudomonadati</taxon>
        <taxon>Pseudomonadota</taxon>
        <taxon>Betaproteobacteria</taxon>
        <taxon>Burkholderiales</taxon>
        <taxon>Comamonadaceae</taxon>
        <taxon>Variovorax</taxon>
    </lineage>
</organism>
<feature type="domain" description="PLD phosphodiesterase" evidence="5">
    <location>
        <begin position="593"/>
        <end position="620"/>
    </location>
</feature>
<keyword evidence="3" id="KW-0378">Hydrolase</keyword>
<dbReference type="InterPro" id="IPR025202">
    <property type="entry name" value="PLD-like_dom"/>
</dbReference>
<dbReference type="GO" id="GO:0009395">
    <property type="term" value="P:phospholipid catabolic process"/>
    <property type="evidence" value="ECO:0007669"/>
    <property type="project" value="TreeGrafter"/>
</dbReference>
<name>A0A5Q0MCX9_VARPD</name>
<dbReference type="RefSeq" id="WP_153285622.1">
    <property type="nucleotide sequence ID" value="NZ_CP045644.1"/>
</dbReference>
<accession>A0A5Q0MCX9</accession>
<gene>
    <name evidence="6" type="ORF">GFK26_32660</name>
</gene>